<comment type="caution">
    <text evidence="2">The sequence shown here is derived from an EMBL/GenBank/DDBJ whole genome shotgun (WGS) entry which is preliminary data.</text>
</comment>
<evidence type="ECO:0000256" key="1">
    <source>
        <dbReference type="SAM" id="MobiDB-lite"/>
    </source>
</evidence>
<feature type="compositionally biased region" description="Basic and acidic residues" evidence="1">
    <location>
        <begin position="470"/>
        <end position="487"/>
    </location>
</feature>
<reference evidence="2" key="1">
    <citation type="submission" date="2022-03" db="EMBL/GenBank/DDBJ databases">
        <authorList>
            <person name="Sayadi A."/>
        </authorList>
    </citation>
    <scope>NUCLEOTIDE SEQUENCE</scope>
</reference>
<dbReference type="EMBL" id="CAKOFQ010008133">
    <property type="protein sequence ID" value="CAH2012002.1"/>
    <property type="molecule type" value="Genomic_DNA"/>
</dbReference>
<gene>
    <name evidence="2" type="ORF">ACAOBT_LOCUS32554</name>
</gene>
<proteinExistence type="predicted"/>
<protein>
    <submittedName>
        <fullName evidence="2">Uncharacterized protein</fullName>
    </submittedName>
</protein>
<dbReference type="OrthoDB" id="6689151at2759"/>
<feature type="region of interest" description="Disordered" evidence="1">
    <location>
        <begin position="447"/>
        <end position="509"/>
    </location>
</feature>
<keyword evidence="3" id="KW-1185">Reference proteome</keyword>
<organism evidence="2 3">
    <name type="scientific">Acanthoscelides obtectus</name>
    <name type="common">Bean weevil</name>
    <name type="synonym">Bruchus obtectus</name>
    <dbReference type="NCBI Taxonomy" id="200917"/>
    <lineage>
        <taxon>Eukaryota</taxon>
        <taxon>Metazoa</taxon>
        <taxon>Ecdysozoa</taxon>
        <taxon>Arthropoda</taxon>
        <taxon>Hexapoda</taxon>
        <taxon>Insecta</taxon>
        <taxon>Pterygota</taxon>
        <taxon>Neoptera</taxon>
        <taxon>Endopterygota</taxon>
        <taxon>Coleoptera</taxon>
        <taxon>Polyphaga</taxon>
        <taxon>Cucujiformia</taxon>
        <taxon>Chrysomeloidea</taxon>
        <taxon>Chrysomelidae</taxon>
        <taxon>Bruchinae</taxon>
        <taxon>Bruchini</taxon>
        <taxon>Acanthoscelides</taxon>
    </lineage>
</organism>
<sequence>MARPKVKLNEDPYYGPLINDYISKIIKSGFLLDEDMECILDEFTSIDPPPSQRHEIPKKLLLSFSSLLLSGLLAKHYSPWILVPSLVATTVATGYEVSRYITKTKQPQLIDKLIEAIQKKLELHSHILKFMKLRNQMMKNQTFTDMLPGRKLRDFVDTFHENQGTYIKALLKHIQTISFFCDEISEDYAQIEDLDLSKQTADNDLQYYLYVNNLQILLHSKVLSYVGVTLGSKYTRLSKDTVEVFLNKRIPRIIELILRNYNETKKGFDRLKRSAIFYAEYKERPRSENKYLHSKLKSALTDAVNNISILLDKSQIILDRLGDGAINALEDSMKDLRAHSLATHESIDLLCRLHGIVANAQPASDAEPPKHLTVNKTYEERVCGNIRYDDIVPPEEGRYMIYVGKDPEEEISRTARNDVDETVGPFCRLTLEELRRSLMQNGTFMEARKRRFSNESSEEFNADSPPKPELSPRFDSETADVHEEPKAKSSSVNSEDVYSGKPPVPLPRSAMKTTRYLDQFFMKDMPPPPPMPTFNLGRGYEEHGGYGNKSMLEEIMTLSKQRDVKEDVFVVSDIDSD</sequence>
<evidence type="ECO:0000313" key="2">
    <source>
        <dbReference type="EMBL" id="CAH2012002.1"/>
    </source>
</evidence>
<evidence type="ECO:0000313" key="3">
    <source>
        <dbReference type="Proteomes" id="UP001152888"/>
    </source>
</evidence>
<accession>A0A9P0Q5T0</accession>
<dbReference type="Proteomes" id="UP001152888">
    <property type="component" value="Unassembled WGS sequence"/>
</dbReference>
<name>A0A9P0Q5T0_ACAOB</name>
<dbReference type="AlphaFoldDB" id="A0A9P0Q5T0"/>